<dbReference type="eggNOG" id="COG2312">
    <property type="taxonomic scope" value="Bacteria"/>
</dbReference>
<dbReference type="Gene3D" id="3.30.1870.10">
    <property type="entry name" value="EreA-like, domain 2"/>
    <property type="match status" value="1"/>
</dbReference>
<dbReference type="STRING" id="362418.IW19_10860"/>
<organism evidence="1 2">
    <name type="scientific">Flavobacterium reichenbachii</name>
    <dbReference type="NCBI Taxonomy" id="362418"/>
    <lineage>
        <taxon>Bacteria</taxon>
        <taxon>Pseudomonadati</taxon>
        <taxon>Bacteroidota</taxon>
        <taxon>Flavobacteriia</taxon>
        <taxon>Flavobacteriales</taxon>
        <taxon>Flavobacteriaceae</taxon>
        <taxon>Flavobacterium</taxon>
    </lineage>
</organism>
<dbReference type="OrthoDB" id="699839at2"/>
<evidence type="ECO:0008006" key="3">
    <source>
        <dbReference type="Google" id="ProtNLM"/>
    </source>
</evidence>
<dbReference type="EMBL" id="JPRL01000001">
    <property type="protein sequence ID" value="KFF05991.1"/>
    <property type="molecule type" value="Genomic_DNA"/>
</dbReference>
<dbReference type="Proteomes" id="UP000028715">
    <property type="component" value="Unassembled WGS sequence"/>
</dbReference>
<evidence type="ECO:0000313" key="2">
    <source>
        <dbReference type="Proteomes" id="UP000028715"/>
    </source>
</evidence>
<proteinExistence type="predicted"/>
<dbReference type="AlphaFoldDB" id="A0A085ZNH7"/>
<dbReference type="SUPFAM" id="SSF159501">
    <property type="entry name" value="EreA/ChaN-like"/>
    <property type="match status" value="1"/>
</dbReference>
<sequence length="411" mass="47474">MKKLVIIALCTFGSILGQENNFKRYLSENKAVIHLEDQNQWELLKSDAANNQFIILGESHGAQDAQLIDFNLLKYLNKTVGTKKYIAELDFAQAANINEFLEKGKEDKLKTVFRYWIKTHAQWGNQDFYAKILKIRTLNLALPKEKRIVFVGIDGVQDLENYLIYLKTFLAQTKNPIFDSLQAVLKKDYKNDADEITLFAQNYLIEIQNNKPEFQKALKDKFSIFEYLIQNLSWSNSKSGVNRPEQLFRNYKQLYTVLHLENEKLYGMWGFFHAHLVPVYYIGEDFASKLASSDHPSAKKIISVVCLPIDSQFNVWNAKTESWTKEPFSYDNKTLLQIEGIEDLKELSAETSTTLFKLNGSNSPFPKTGRLFNGLAPQGKLAGNFKTRDYGFQYVVLMRNSDWLKPLSKDF</sequence>
<name>A0A085ZNH7_9FLAO</name>
<gene>
    <name evidence="1" type="ORF">IW19_10860</name>
</gene>
<protein>
    <recommendedName>
        <fullName evidence="3">Erythromycin esterase</fullName>
    </recommendedName>
</protein>
<reference evidence="1 2" key="1">
    <citation type="submission" date="2014-07" db="EMBL/GenBank/DDBJ databases">
        <title>Genome of Flavobacterium reichenbachii LMG 25512.</title>
        <authorList>
            <person name="Stropko S.J."/>
            <person name="Pipes S.E."/>
            <person name="Newman J.D."/>
        </authorList>
    </citation>
    <scope>NUCLEOTIDE SEQUENCE [LARGE SCALE GENOMIC DNA]</scope>
    <source>
        <strain evidence="1 2">LMG 25512</strain>
    </source>
</reference>
<comment type="caution">
    <text evidence="1">The sequence shown here is derived from an EMBL/GenBank/DDBJ whole genome shotgun (WGS) entry which is preliminary data.</text>
</comment>
<dbReference type="RefSeq" id="WP_035683944.1">
    <property type="nucleotide sequence ID" value="NZ_JPRL01000001.1"/>
</dbReference>
<evidence type="ECO:0000313" key="1">
    <source>
        <dbReference type="EMBL" id="KFF05991.1"/>
    </source>
</evidence>
<accession>A0A085ZNH7</accession>
<keyword evidence="2" id="KW-1185">Reference proteome</keyword>